<dbReference type="GO" id="GO:0042147">
    <property type="term" value="P:retrograde transport, endosome to Golgi"/>
    <property type="evidence" value="ECO:0007669"/>
    <property type="project" value="TreeGrafter"/>
</dbReference>
<feature type="compositionally biased region" description="Polar residues" evidence="3">
    <location>
        <begin position="1228"/>
        <end position="1239"/>
    </location>
</feature>
<reference evidence="5 6" key="1">
    <citation type="journal article" date="2018" name="Mol. Biol. Evol.">
        <title>Broad Genomic Sampling Reveals a Smut Pathogenic Ancestry of the Fungal Clade Ustilaginomycotina.</title>
        <authorList>
            <person name="Kijpornyongpan T."/>
            <person name="Mondo S.J."/>
            <person name="Barry K."/>
            <person name="Sandor L."/>
            <person name="Lee J."/>
            <person name="Lipzen A."/>
            <person name="Pangilinan J."/>
            <person name="LaButti K."/>
            <person name="Hainaut M."/>
            <person name="Henrissat B."/>
            <person name="Grigoriev I.V."/>
            <person name="Spatafora J.W."/>
            <person name="Aime M.C."/>
        </authorList>
    </citation>
    <scope>NUCLEOTIDE SEQUENCE [LARGE SCALE GENOMIC DNA]</scope>
    <source>
        <strain evidence="5 6">MCA 5214</strain>
    </source>
</reference>
<comment type="subcellular location">
    <subcellularLocation>
        <location evidence="1">Membrane</location>
    </subcellularLocation>
</comment>
<dbReference type="SUPFAM" id="SSF82171">
    <property type="entry name" value="DPP6 N-terminal domain-like"/>
    <property type="match status" value="1"/>
</dbReference>
<dbReference type="OrthoDB" id="67540at2759"/>
<evidence type="ECO:0000259" key="4">
    <source>
        <dbReference type="Pfam" id="PF07064"/>
    </source>
</evidence>
<dbReference type="GO" id="GO:0034066">
    <property type="term" value="C:Ric1-Rgp1 guanyl-nucleotide exchange factor complex"/>
    <property type="evidence" value="ECO:0007669"/>
    <property type="project" value="InterPro"/>
</dbReference>
<accession>A0A316UKI8</accession>
<evidence type="ECO:0000313" key="6">
    <source>
        <dbReference type="Proteomes" id="UP000245884"/>
    </source>
</evidence>
<evidence type="ECO:0000256" key="1">
    <source>
        <dbReference type="ARBA" id="ARBA00004370"/>
    </source>
</evidence>
<feature type="region of interest" description="Disordered" evidence="3">
    <location>
        <begin position="1163"/>
        <end position="1264"/>
    </location>
</feature>
<dbReference type="Pfam" id="PF25440">
    <property type="entry name" value="Beta-prop_RIC1_2nd"/>
    <property type="match status" value="1"/>
</dbReference>
<name>A0A316UKI8_9BASI</name>
<feature type="compositionally biased region" description="Low complexity" evidence="3">
    <location>
        <begin position="302"/>
        <end position="311"/>
    </location>
</feature>
<dbReference type="EMBL" id="KZ819681">
    <property type="protein sequence ID" value="PWN24483.1"/>
    <property type="molecule type" value="Genomic_DNA"/>
</dbReference>
<feature type="compositionally biased region" description="Polar residues" evidence="3">
    <location>
        <begin position="1190"/>
        <end position="1203"/>
    </location>
</feature>
<sequence>MYWPLNVARRIVPPLLPPDNDETPEGVALDDDIDDAIQLSPSPSSHHSQHFSIITPRSLHIYTTRPTQVIASLRRTRKSIQDYGRNVRASWKPATTTSSSNDRGRITIVVETSSSYVLVYHVKPSADEMAYLYVPTSSSSQASASKKPWAPSSKSLKSTFAAASGEGPAGAFPLDISLRLALRVDATLACCLATSENLLVSTVNPPAIQAIPWPGEKDGSTGSETKTTLLSSLTWFRGGDAAKEQPLPHVTTIVHSRRMDLYFWLTSDGQGYVASLKVDGEASNWKGRRFHVPRPARNRRTSSSASSSKATVALEASTTTLTSSSPLHATSPARCTSINAKMGLIAVGREDGIVAVYILRSQTKAVISHTFSLRKSLQSTASFLKPGTVQTLEWTADGLALAVGWDNGWAVWSTWGKLMGHSFVDESPSQRNKAFGDAFMDGVKDLFWGPGGTDLFLLADASASVPKTQKAGSTAPSAQIRHQRQHRQLFVVPHAKSAVAGQHSPDNTRFAFIQLDDALLVYRGSDQPDVSIINPDSDVWQHIKIPQPYVAAHWPIRYAAISPDGLLIAVAGRRGLAHYSSISGRWKTFDKETDEASFTVRGGLQWFEHVLIVACQATTGTGDSAKTSSQLRLYSRDDELLNSNLLHVEDLPSPVVLTSLFEDSLLVYTSDNTFYHFLLVVSKSRIELQLCGSITFEGVVGEPERVRGLSWMIPRSQQRFGDPMDDLTVATIIFLVDGKLVLLRPRKASGGNNSNKDPQSRGSLPENEAEEVAYDMQILGDHIEYYWTHLSGIGTLENSLWGYDGSGIKLWLDALTIEQAEPRSQTKADGGDEGNGEEERDNDEDEEEEEMPEYKTIEESLSMPLDFYPLCVVLEKGIIVGIEPEVSMRKSLDFAIFRSTTTTHLFLDRLLRHYLEANKMKDAVLCANSYKDLVYFPHALEILLHAVLEDEADALSEGGGMTPSASGNSIPTSASNGSIVDHIDDSEAGHDVAGSSTPPGHPLPLLPRVIDFLDHFPSSLSILVSCARKTEVRRWSYLFHPNNLGEGVTPRVLFERCLQEGDWETASGWLIVLHTLSGSEASGVDNSVAAFEVGGDKEELTARLLTLVAANPRSSRRSRGSASGGNDGWLLCRDLLRYTKSMDESGRSLRKVLRLAGWDKDEVSSSEAAHDVTDKTQKVAPRPKTMKRILSSTAHSTTLDSVPQEQDEDDGGDAQRSNGDRSIPFLSVNGQAVSPSTSWGRAAPSTSPPMLRRSISGSSSGSGGGAGGMYRVGLGGGAANVMGIRGHPWRAGAGAGGAGDAGRRASMTSTSSMSEGHEAADAAPSGQ</sequence>
<evidence type="ECO:0000256" key="3">
    <source>
        <dbReference type="SAM" id="MobiDB-lite"/>
    </source>
</evidence>
<dbReference type="GO" id="GO:0006886">
    <property type="term" value="P:intracellular protein transport"/>
    <property type="evidence" value="ECO:0007669"/>
    <property type="project" value="InterPro"/>
</dbReference>
<dbReference type="Pfam" id="PF07064">
    <property type="entry name" value="RIC1"/>
    <property type="match status" value="1"/>
</dbReference>
<feature type="compositionally biased region" description="Low complexity" evidence="3">
    <location>
        <begin position="1304"/>
        <end position="1314"/>
    </location>
</feature>
<keyword evidence="2" id="KW-0472">Membrane</keyword>
<feature type="compositionally biased region" description="Polar residues" evidence="3">
    <location>
        <begin position="750"/>
        <end position="762"/>
    </location>
</feature>
<feature type="compositionally biased region" description="Acidic residues" evidence="3">
    <location>
        <begin position="831"/>
        <end position="851"/>
    </location>
</feature>
<dbReference type="InterPro" id="IPR040096">
    <property type="entry name" value="Ric1"/>
</dbReference>
<dbReference type="GeneID" id="37031280"/>
<dbReference type="PANTHER" id="PTHR22746:SF10">
    <property type="entry name" value="GUANINE NUCLEOTIDE EXCHANGE FACTOR SUBUNIT RIC1"/>
    <property type="match status" value="1"/>
</dbReference>
<dbReference type="STRING" id="1569628.A0A316UKI8"/>
<dbReference type="GO" id="GO:0005829">
    <property type="term" value="C:cytosol"/>
    <property type="evidence" value="ECO:0007669"/>
    <property type="project" value="TreeGrafter"/>
</dbReference>
<keyword evidence="6" id="KW-1185">Reference proteome</keyword>
<protein>
    <recommendedName>
        <fullName evidence="4">RIC1 C-terminal alpha solenoid region domain-containing protein</fullName>
    </recommendedName>
</protein>
<feature type="compositionally biased region" description="Basic and acidic residues" evidence="3">
    <location>
        <begin position="821"/>
        <end position="830"/>
    </location>
</feature>
<feature type="region of interest" description="Disordered" evidence="3">
    <location>
        <begin position="821"/>
        <end position="856"/>
    </location>
</feature>
<organism evidence="5 6">
    <name type="scientific">Jaminaea rosea</name>
    <dbReference type="NCBI Taxonomy" id="1569628"/>
    <lineage>
        <taxon>Eukaryota</taxon>
        <taxon>Fungi</taxon>
        <taxon>Dikarya</taxon>
        <taxon>Basidiomycota</taxon>
        <taxon>Ustilaginomycotina</taxon>
        <taxon>Exobasidiomycetes</taxon>
        <taxon>Microstromatales</taxon>
        <taxon>Microstromatales incertae sedis</taxon>
        <taxon>Jaminaea</taxon>
    </lineage>
</organism>
<evidence type="ECO:0000256" key="2">
    <source>
        <dbReference type="ARBA" id="ARBA00023136"/>
    </source>
</evidence>
<feature type="compositionally biased region" description="Basic residues" evidence="3">
    <location>
        <begin position="291"/>
        <end position="300"/>
    </location>
</feature>
<dbReference type="Proteomes" id="UP000245884">
    <property type="component" value="Unassembled WGS sequence"/>
</dbReference>
<dbReference type="InterPro" id="IPR009771">
    <property type="entry name" value="RIC1_C"/>
</dbReference>
<dbReference type="PANTHER" id="PTHR22746">
    <property type="entry name" value="RAB6A-GEF COMPLEX PARTNER PROTEIN 1"/>
    <property type="match status" value="1"/>
</dbReference>
<feature type="region of interest" description="Disordered" evidence="3">
    <location>
        <begin position="291"/>
        <end position="311"/>
    </location>
</feature>
<feature type="region of interest" description="Disordered" evidence="3">
    <location>
        <begin position="747"/>
        <end position="767"/>
    </location>
</feature>
<proteinExistence type="predicted"/>
<dbReference type="GO" id="GO:0000139">
    <property type="term" value="C:Golgi membrane"/>
    <property type="evidence" value="ECO:0007669"/>
    <property type="project" value="TreeGrafter"/>
</dbReference>
<feature type="region of interest" description="Disordered" evidence="3">
    <location>
        <begin position="1290"/>
        <end position="1327"/>
    </location>
</feature>
<feature type="domain" description="RIC1 C-terminal alpha solenoid region" evidence="4">
    <location>
        <begin position="909"/>
        <end position="1155"/>
    </location>
</feature>
<evidence type="ECO:0000313" key="5">
    <source>
        <dbReference type="EMBL" id="PWN24483.1"/>
    </source>
</evidence>
<feature type="compositionally biased region" description="Basic and acidic residues" evidence="3">
    <location>
        <begin position="1163"/>
        <end position="1177"/>
    </location>
</feature>
<gene>
    <name evidence="5" type="ORF">BDZ90DRAFT_282412</name>
</gene>
<dbReference type="RefSeq" id="XP_025359095.1">
    <property type="nucleotide sequence ID" value="XM_025509457.1"/>
</dbReference>